<dbReference type="AlphaFoldDB" id="B9RRW7"/>
<accession>B9RRW7</accession>
<keyword evidence="2" id="KW-1185">Reference proteome</keyword>
<sequence length="77" mass="8925">MATTAFNLAITQSLKVSGEEEKRRLSLTRREETVVGIEREREREREIERCGYDGGEGEYNDFGNVLKEGRILNFEEI</sequence>
<name>B9RRW7_RICCO</name>
<reference evidence="2" key="1">
    <citation type="journal article" date="2010" name="Nat. Biotechnol.">
        <title>Draft genome sequence of the oilseed species Ricinus communis.</title>
        <authorList>
            <person name="Chan A.P."/>
            <person name="Crabtree J."/>
            <person name="Zhao Q."/>
            <person name="Lorenzi H."/>
            <person name="Orvis J."/>
            <person name="Puiu D."/>
            <person name="Melake-Berhan A."/>
            <person name="Jones K.M."/>
            <person name="Redman J."/>
            <person name="Chen G."/>
            <person name="Cahoon E.B."/>
            <person name="Gedil M."/>
            <person name="Stanke M."/>
            <person name="Haas B.J."/>
            <person name="Wortman J.R."/>
            <person name="Fraser-Liggett C.M."/>
            <person name="Ravel J."/>
            <person name="Rabinowicz P.D."/>
        </authorList>
    </citation>
    <scope>NUCLEOTIDE SEQUENCE [LARGE SCALE GENOMIC DNA]</scope>
    <source>
        <strain evidence="2">cv. Hale</strain>
    </source>
</reference>
<dbReference type="EMBL" id="EQ973807">
    <property type="protein sequence ID" value="EEF45827.1"/>
    <property type="molecule type" value="Genomic_DNA"/>
</dbReference>
<proteinExistence type="predicted"/>
<evidence type="ECO:0000313" key="2">
    <source>
        <dbReference type="Proteomes" id="UP000008311"/>
    </source>
</evidence>
<organism evidence="1 2">
    <name type="scientific">Ricinus communis</name>
    <name type="common">Castor bean</name>
    <dbReference type="NCBI Taxonomy" id="3988"/>
    <lineage>
        <taxon>Eukaryota</taxon>
        <taxon>Viridiplantae</taxon>
        <taxon>Streptophyta</taxon>
        <taxon>Embryophyta</taxon>
        <taxon>Tracheophyta</taxon>
        <taxon>Spermatophyta</taxon>
        <taxon>Magnoliopsida</taxon>
        <taxon>eudicotyledons</taxon>
        <taxon>Gunneridae</taxon>
        <taxon>Pentapetalae</taxon>
        <taxon>rosids</taxon>
        <taxon>fabids</taxon>
        <taxon>Malpighiales</taxon>
        <taxon>Euphorbiaceae</taxon>
        <taxon>Acalyphoideae</taxon>
        <taxon>Acalypheae</taxon>
        <taxon>Ricinus</taxon>
    </lineage>
</organism>
<evidence type="ECO:0000313" key="1">
    <source>
        <dbReference type="EMBL" id="EEF45827.1"/>
    </source>
</evidence>
<dbReference type="InParanoid" id="B9RRW7"/>
<dbReference type="Proteomes" id="UP000008311">
    <property type="component" value="Unassembled WGS sequence"/>
</dbReference>
<protein>
    <submittedName>
        <fullName evidence="1">Uncharacterized protein</fullName>
    </submittedName>
</protein>
<gene>
    <name evidence="1" type="ORF">RCOM_0798560</name>
</gene>